<feature type="transmembrane region" description="Helical" evidence="12">
    <location>
        <begin position="184"/>
        <end position="206"/>
    </location>
</feature>
<keyword evidence="5 11" id="KW-0547">Nucleotide-binding</keyword>
<dbReference type="SUPFAM" id="SSF56112">
    <property type="entry name" value="Protein kinase-like (PK-like)"/>
    <property type="match status" value="1"/>
</dbReference>
<dbReference type="InterPro" id="IPR050122">
    <property type="entry name" value="RTK"/>
</dbReference>
<dbReference type="PRINTS" id="PR00109">
    <property type="entry name" value="TYRKINASE"/>
</dbReference>
<comment type="catalytic activity">
    <reaction evidence="10">
        <text>L-tyrosyl-[protein] + ATP = O-phospho-L-tyrosyl-[protein] + ADP + H(+)</text>
        <dbReference type="Rhea" id="RHEA:10596"/>
        <dbReference type="Rhea" id="RHEA-COMP:10136"/>
        <dbReference type="Rhea" id="RHEA-COMP:20101"/>
        <dbReference type="ChEBI" id="CHEBI:15378"/>
        <dbReference type="ChEBI" id="CHEBI:30616"/>
        <dbReference type="ChEBI" id="CHEBI:46858"/>
        <dbReference type="ChEBI" id="CHEBI:61978"/>
        <dbReference type="ChEBI" id="CHEBI:456216"/>
        <dbReference type="EC" id="2.7.10.1"/>
    </reaction>
</comment>
<dbReference type="GO" id="GO:0005886">
    <property type="term" value="C:plasma membrane"/>
    <property type="evidence" value="ECO:0007669"/>
    <property type="project" value="TreeGrafter"/>
</dbReference>
<keyword evidence="12" id="KW-0812">Transmembrane</keyword>
<dbReference type="InterPro" id="IPR011009">
    <property type="entry name" value="Kinase-like_dom_sf"/>
</dbReference>
<dbReference type="SMART" id="SM00219">
    <property type="entry name" value="TyrKc"/>
    <property type="match status" value="1"/>
</dbReference>
<evidence type="ECO:0000256" key="7">
    <source>
        <dbReference type="ARBA" id="ARBA00022840"/>
    </source>
</evidence>
<dbReference type="PROSITE" id="PS50011">
    <property type="entry name" value="PROTEIN_KINASE_DOM"/>
    <property type="match status" value="1"/>
</dbReference>
<organism evidence="14 15">
    <name type="scientific">Acrobeloides nanus</name>
    <dbReference type="NCBI Taxonomy" id="290746"/>
    <lineage>
        <taxon>Eukaryota</taxon>
        <taxon>Metazoa</taxon>
        <taxon>Ecdysozoa</taxon>
        <taxon>Nematoda</taxon>
        <taxon>Chromadorea</taxon>
        <taxon>Rhabditida</taxon>
        <taxon>Tylenchina</taxon>
        <taxon>Cephalobomorpha</taxon>
        <taxon>Cephaloboidea</taxon>
        <taxon>Cephalobidae</taxon>
        <taxon>Acrobeloides</taxon>
    </lineage>
</organism>
<evidence type="ECO:0000313" key="15">
    <source>
        <dbReference type="WBParaSite" id="ACRNAN_scaffold3855.g21139.t1"/>
    </source>
</evidence>
<keyword evidence="12" id="KW-1133">Transmembrane helix</keyword>
<dbReference type="AlphaFoldDB" id="A0A914DV97"/>
<dbReference type="PROSITE" id="PS00107">
    <property type="entry name" value="PROTEIN_KINASE_ATP"/>
    <property type="match status" value="1"/>
</dbReference>
<feature type="domain" description="Protein kinase" evidence="13">
    <location>
        <begin position="128"/>
        <end position="439"/>
    </location>
</feature>
<dbReference type="Proteomes" id="UP000887540">
    <property type="component" value="Unplaced"/>
</dbReference>
<evidence type="ECO:0000256" key="1">
    <source>
        <dbReference type="ARBA" id="ARBA00004167"/>
    </source>
</evidence>
<name>A0A914DV97_9BILA</name>
<dbReference type="Gene3D" id="1.10.510.10">
    <property type="entry name" value="Transferase(Phosphotransferase) domain 1"/>
    <property type="match status" value="1"/>
</dbReference>
<dbReference type="Pfam" id="PF07714">
    <property type="entry name" value="PK_Tyr_Ser-Thr"/>
    <property type="match status" value="1"/>
</dbReference>
<reference evidence="15" key="1">
    <citation type="submission" date="2022-11" db="UniProtKB">
        <authorList>
            <consortium name="WormBaseParasite"/>
        </authorList>
    </citation>
    <scope>IDENTIFICATION</scope>
</reference>
<keyword evidence="9" id="KW-0829">Tyrosine-protein kinase</keyword>
<dbReference type="GO" id="GO:0005524">
    <property type="term" value="F:ATP binding"/>
    <property type="evidence" value="ECO:0007669"/>
    <property type="project" value="UniProtKB-UniRule"/>
</dbReference>
<dbReference type="PANTHER" id="PTHR24416:SF566">
    <property type="entry name" value="EPIDERMAL GROWTH FACTOR RECEPTOR"/>
    <property type="match status" value="1"/>
</dbReference>
<feature type="binding site" evidence="11">
    <location>
        <position position="279"/>
    </location>
    <ligand>
        <name>ATP</name>
        <dbReference type="ChEBI" id="CHEBI:30616"/>
    </ligand>
</feature>
<accession>A0A914DV97</accession>
<evidence type="ECO:0000256" key="4">
    <source>
        <dbReference type="ARBA" id="ARBA00022679"/>
    </source>
</evidence>
<evidence type="ECO:0000256" key="10">
    <source>
        <dbReference type="ARBA" id="ARBA00051243"/>
    </source>
</evidence>
<dbReference type="GO" id="GO:0004714">
    <property type="term" value="F:transmembrane receptor protein tyrosine kinase activity"/>
    <property type="evidence" value="ECO:0007669"/>
    <property type="project" value="UniProtKB-EC"/>
</dbReference>
<dbReference type="InterPro" id="IPR000719">
    <property type="entry name" value="Prot_kinase_dom"/>
</dbReference>
<keyword evidence="14" id="KW-1185">Reference proteome</keyword>
<dbReference type="GO" id="GO:0061564">
    <property type="term" value="P:axon development"/>
    <property type="evidence" value="ECO:0007669"/>
    <property type="project" value="UniProtKB-ARBA"/>
</dbReference>
<comment type="subcellular location">
    <subcellularLocation>
        <location evidence="2">Endomembrane system</location>
    </subcellularLocation>
    <subcellularLocation>
        <location evidence="1">Membrane</location>
        <topology evidence="1">Single-pass membrane protein</topology>
    </subcellularLocation>
</comment>
<keyword evidence="4" id="KW-0808">Transferase</keyword>
<evidence type="ECO:0000313" key="14">
    <source>
        <dbReference type="Proteomes" id="UP000887540"/>
    </source>
</evidence>
<proteinExistence type="predicted"/>
<evidence type="ECO:0000256" key="2">
    <source>
        <dbReference type="ARBA" id="ARBA00004308"/>
    </source>
</evidence>
<dbReference type="InterPro" id="IPR017441">
    <property type="entry name" value="Protein_kinase_ATP_BS"/>
</dbReference>
<evidence type="ECO:0000256" key="11">
    <source>
        <dbReference type="PROSITE-ProRule" id="PRU10141"/>
    </source>
</evidence>
<dbReference type="GO" id="GO:0043235">
    <property type="term" value="C:receptor complex"/>
    <property type="evidence" value="ECO:0007669"/>
    <property type="project" value="TreeGrafter"/>
</dbReference>
<dbReference type="InterPro" id="IPR020635">
    <property type="entry name" value="Tyr_kinase_cat_dom"/>
</dbReference>
<evidence type="ECO:0000256" key="12">
    <source>
        <dbReference type="SAM" id="Phobius"/>
    </source>
</evidence>
<evidence type="ECO:0000256" key="6">
    <source>
        <dbReference type="ARBA" id="ARBA00022777"/>
    </source>
</evidence>
<dbReference type="EC" id="2.7.10.1" evidence="3"/>
<dbReference type="GO" id="GO:0012505">
    <property type="term" value="C:endomembrane system"/>
    <property type="evidence" value="ECO:0007669"/>
    <property type="project" value="UniProtKB-SubCell"/>
</dbReference>
<evidence type="ECO:0000256" key="3">
    <source>
        <dbReference type="ARBA" id="ARBA00011902"/>
    </source>
</evidence>
<keyword evidence="7 11" id="KW-0067">ATP-binding</keyword>
<sequence length="509" mass="59054">MVQLFRDNSVHKHQYSWEVPIEKICDCSSGKLMFWSSLKTPIPYESYKNYELGFAMDSFQKDNEGCNFCICNASNYCIKPLHPNFYVDFMPYCEETECYTYAVIYHPPFWTQIIYSPFIDENGVKYETEDATKVPLGKYTKYFKAAAFTCNGCNSIKNNSFFSELVKTTIITQPSNNRTFSWKFILYISCALLILLLIVVIVFIIIKRKGSNQKKLSIAIIFTKQSHAKNSPLKLITIKELIMNMDDKNKIGAGEFGTVYAAKLIIRECDNKKFPVAVKAMEYLSSNNIIHRDLAARNVLMKKYHHVEVTDFGLASILREESQALQKLPFRWVPLECLREPTNMKLYCEASDVWSFGVTCWEILTFAQMPYCDLNFMFMNALKTLYGFLNDGGRLEQPKNCSLELYQNLLMCWAANPLSRPTFTSLRETFEHHAKQPYMYITDARNIQETLDFTLDNEDKQLEFIKSLLGEDDYFGPREQDDIYNYLENDSITQSDGGENSYIKPILEN</sequence>
<dbReference type="PANTHER" id="PTHR24416">
    <property type="entry name" value="TYROSINE-PROTEIN KINASE RECEPTOR"/>
    <property type="match status" value="1"/>
</dbReference>
<dbReference type="GO" id="GO:0007169">
    <property type="term" value="P:cell surface receptor protein tyrosine kinase signaling pathway"/>
    <property type="evidence" value="ECO:0007669"/>
    <property type="project" value="TreeGrafter"/>
</dbReference>
<evidence type="ECO:0000256" key="9">
    <source>
        <dbReference type="ARBA" id="ARBA00023137"/>
    </source>
</evidence>
<dbReference type="InterPro" id="IPR001245">
    <property type="entry name" value="Ser-Thr/Tyr_kinase_cat_dom"/>
</dbReference>
<keyword evidence="8 12" id="KW-0472">Membrane</keyword>
<evidence type="ECO:0000259" key="13">
    <source>
        <dbReference type="PROSITE" id="PS50011"/>
    </source>
</evidence>
<evidence type="ECO:0000256" key="8">
    <source>
        <dbReference type="ARBA" id="ARBA00023136"/>
    </source>
</evidence>
<dbReference type="WBParaSite" id="ACRNAN_scaffold3855.g21139.t1">
    <property type="protein sequence ID" value="ACRNAN_scaffold3855.g21139.t1"/>
    <property type="gene ID" value="ACRNAN_scaffold3855.g21139"/>
</dbReference>
<dbReference type="FunFam" id="1.10.510.10:FF:001512">
    <property type="entry name" value="Receptor tyrosine-protein kinase erbB-2"/>
    <property type="match status" value="1"/>
</dbReference>
<keyword evidence="6" id="KW-0418">Kinase</keyword>
<dbReference type="GO" id="GO:0048680">
    <property type="term" value="P:positive regulation of axon regeneration"/>
    <property type="evidence" value="ECO:0007669"/>
    <property type="project" value="UniProtKB-ARBA"/>
</dbReference>
<dbReference type="PROSITE" id="PS00109">
    <property type="entry name" value="PROTEIN_KINASE_TYR"/>
    <property type="match status" value="1"/>
</dbReference>
<evidence type="ECO:0000256" key="5">
    <source>
        <dbReference type="ARBA" id="ARBA00022741"/>
    </source>
</evidence>
<protein>
    <recommendedName>
        <fullName evidence="3">receptor protein-tyrosine kinase</fullName>
        <ecNumber evidence="3">2.7.10.1</ecNumber>
    </recommendedName>
</protein>
<dbReference type="InterPro" id="IPR008266">
    <property type="entry name" value="Tyr_kinase_AS"/>
</dbReference>